<dbReference type="Pfam" id="PF13438">
    <property type="entry name" value="DUF4113"/>
    <property type="match status" value="1"/>
</dbReference>
<dbReference type="SUPFAM" id="SSF56672">
    <property type="entry name" value="DNA/RNA polymerases"/>
    <property type="match status" value="1"/>
</dbReference>
<dbReference type="InterPro" id="IPR036775">
    <property type="entry name" value="DNA_pol_Y-fam_lit_finger_sf"/>
</dbReference>
<protein>
    <submittedName>
        <fullName evidence="8">Y-family DNA polymerase</fullName>
    </submittedName>
</protein>
<evidence type="ECO:0000256" key="1">
    <source>
        <dbReference type="ARBA" id="ARBA00010945"/>
    </source>
</evidence>
<dbReference type="Pfam" id="PF11799">
    <property type="entry name" value="IMS_C"/>
    <property type="match status" value="1"/>
</dbReference>
<keyword evidence="9" id="KW-1185">Reference proteome</keyword>
<evidence type="ECO:0000256" key="6">
    <source>
        <dbReference type="ARBA" id="ARBA00023236"/>
    </source>
</evidence>
<dbReference type="InterPro" id="IPR050116">
    <property type="entry name" value="DNA_polymerase-Y"/>
</dbReference>
<dbReference type="PROSITE" id="PS50173">
    <property type="entry name" value="UMUC"/>
    <property type="match status" value="1"/>
</dbReference>
<evidence type="ECO:0000256" key="4">
    <source>
        <dbReference type="ARBA" id="ARBA00023199"/>
    </source>
</evidence>
<evidence type="ECO:0000256" key="5">
    <source>
        <dbReference type="ARBA" id="ARBA00023204"/>
    </source>
</evidence>
<reference evidence="8 9" key="1">
    <citation type="submission" date="2021-02" db="EMBL/GenBank/DDBJ databases">
        <authorList>
            <person name="Lee D.-H."/>
        </authorList>
    </citation>
    <scope>NUCLEOTIDE SEQUENCE [LARGE SCALE GENOMIC DNA]</scope>
    <source>
        <strain evidence="8 9">UL073</strain>
    </source>
</reference>
<dbReference type="InterPro" id="IPR043502">
    <property type="entry name" value="DNA/RNA_pol_sf"/>
</dbReference>
<dbReference type="Gene3D" id="3.40.1170.60">
    <property type="match status" value="1"/>
</dbReference>
<evidence type="ECO:0000313" key="8">
    <source>
        <dbReference type="EMBL" id="MBM7059356.1"/>
    </source>
</evidence>
<dbReference type="NCBIfam" id="NF002955">
    <property type="entry name" value="PRK03609.1"/>
    <property type="match status" value="1"/>
</dbReference>
<sequence>MTRRVYALIDCNSFYCSCERIFRPELATTPIVVLSNNDGCVIARTHEAKALGIEMGAAYFKIRDQLRQLGVEAFSSNYALYADVSAKVMRCIHSCVPDIEQYSIDESWADLTGLQGDLTDIGKAIKQRVWSECAMPVGVGIANTKTLAKLANFAAKKWQKTGGVVDLTDPVRRDKLLQVAPVDEVWGVGRRLSKTLQAMNINTAWHLAHADLTLIRKVFGRVLERTARELRGEEWLRMHQAPDLKNEICSSKMFGTKLKSIEPIREALASYVARAAEKLREQGSLADEMVLSLQTSGFVEERERYFTSARCILPHPTNDTMLMTQAANQALSRIFRNGYAYSKVGVLLTNLVRADEYTPDLFAEPPRKNVGKLMETIDLLNARYGRGAVRVGTVWPEGRAWEMKREMLSPSYTTSWRGLPRVG</sequence>
<gene>
    <name evidence="8" type="ORF">JQX08_01420</name>
</gene>
<evidence type="ECO:0000313" key="9">
    <source>
        <dbReference type="Proteomes" id="UP000717995"/>
    </source>
</evidence>
<dbReference type="EMBL" id="JAFEUP010000001">
    <property type="protein sequence ID" value="MBM7059356.1"/>
    <property type="molecule type" value="Genomic_DNA"/>
</dbReference>
<dbReference type="Gene3D" id="3.30.70.270">
    <property type="match status" value="1"/>
</dbReference>
<dbReference type="InterPro" id="IPR001126">
    <property type="entry name" value="UmuC"/>
</dbReference>
<keyword evidence="6" id="KW-0742">SOS response</keyword>
<dbReference type="InterPro" id="IPR025188">
    <property type="entry name" value="DUF4113"/>
</dbReference>
<evidence type="ECO:0000259" key="7">
    <source>
        <dbReference type="PROSITE" id="PS50173"/>
    </source>
</evidence>
<comment type="similarity">
    <text evidence="1">Belongs to the DNA polymerase type-Y family.</text>
</comment>
<keyword evidence="5" id="KW-0234">DNA repair</keyword>
<dbReference type="PANTHER" id="PTHR11076">
    <property type="entry name" value="DNA REPAIR POLYMERASE UMUC / TRANSFERASE FAMILY MEMBER"/>
    <property type="match status" value="1"/>
</dbReference>
<dbReference type="Gene3D" id="3.30.1490.100">
    <property type="entry name" value="DNA polymerase, Y-family, little finger domain"/>
    <property type="match status" value="1"/>
</dbReference>
<dbReference type="Gene3D" id="1.10.150.20">
    <property type="entry name" value="5' to 3' exonuclease, C-terminal subdomain"/>
    <property type="match status" value="1"/>
</dbReference>
<dbReference type="InterPro" id="IPR017961">
    <property type="entry name" value="DNA_pol_Y-fam_little_finger"/>
</dbReference>
<dbReference type="InterPro" id="IPR043128">
    <property type="entry name" value="Rev_trsase/Diguanyl_cyclase"/>
</dbReference>
<name>A0ABS2I871_9GAMM</name>
<dbReference type="CDD" id="cd01700">
    <property type="entry name" value="PolY_Pol_V_umuC"/>
    <property type="match status" value="1"/>
</dbReference>
<proteinExistence type="inferred from homology"/>
<dbReference type="PANTHER" id="PTHR11076:SF34">
    <property type="entry name" value="PROTEIN UMUC"/>
    <property type="match status" value="1"/>
</dbReference>
<evidence type="ECO:0000256" key="2">
    <source>
        <dbReference type="ARBA" id="ARBA00022763"/>
    </source>
</evidence>
<organism evidence="8 9">
    <name type="scientific">Zestomonas insulae</name>
    <dbReference type="NCBI Taxonomy" id="2809017"/>
    <lineage>
        <taxon>Bacteria</taxon>
        <taxon>Pseudomonadati</taxon>
        <taxon>Pseudomonadota</taxon>
        <taxon>Gammaproteobacteria</taxon>
        <taxon>Pseudomonadales</taxon>
        <taxon>Pseudomonadaceae</taxon>
        <taxon>Zestomonas</taxon>
    </lineage>
</organism>
<keyword evidence="4" id="KW-0741">SOS mutagenesis</keyword>
<dbReference type="Pfam" id="PF00817">
    <property type="entry name" value="IMS"/>
    <property type="match status" value="1"/>
</dbReference>
<keyword evidence="3" id="KW-0238">DNA-binding</keyword>
<evidence type="ECO:0000256" key="3">
    <source>
        <dbReference type="ARBA" id="ARBA00023125"/>
    </source>
</evidence>
<feature type="domain" description="UmuC" evidence="7">
    <location>
        <begin position="6"/>
        <end position="189"/>
    </location>
</feature>
<comment type="caution">
    <text evidence="8">The sequence shown here is derived from an EMBL/GenBank/DDBJ whole genome shotgun (WGS) entry which is preliminary data.</text>
</comment>
<accession>A0ABS2I871</accession>
<dbReference type="Proteomes" id="UP000717995">
    <property type="component" value="Unassembled WGS sequence"/>
</dbReference>
<keyword evidence="2" id="KW-0227">DNA damage</keyword>